<keyword evidence="2 6" id="KW-0812">Transmembrane</keyword>
<feature type="non-terminal residue" evidence="7">
    <location>
        <position position="282"/>
    </location>
</feature>
<keyword evidence="4 6" id="KW-0472">Membrane</keyword>
<feature type="transmembrane region" description="Helical" evidence="6">
    <location>
        <begin position="83"/>
        <end position="101"/>
    </location>
</feature>
<dbReference type="PROSITE" id="PS50850">
    <property type="entry name" value="MFS"/>
    <property type="match status" value="1"/>
</dbReference>
<dbReference type="PRINTS" id="PR00171">
    <property type="entry name" value="SUGRTRNSPORT"/>
</dbReference>
<comment type="subcellular location">
    <subcellularLocation>
        <location evidence="1">Membrane</location>
        <topology evidence="1">Multi-pass membrane protein</topology>
    </subcellularLocation>
</comment>
<feature type="compositionally biased region" description="Low complexity" evidence="5">
    <location>
        <begin position="208"/>
        <end position="221"/>
    </location>
</feature>
<evidence type="ECO:0000256" key="4">
    <source>
        <dbReference type="ARBA" id="ARBA00023136"/>
    </source>
</evidence>
<dbReference type="PANTHER" id="PTHR23503:SF128">
    <property type="entry name" value="GLUCOSE TRANSPORTER TYPE 1"/>
    <property type="match status" value="1"/>
</dbReference>
<evidence type="ECO:0000256" key="5">
    <source>
        <dbReference type="SAM" id="MobiDB-lite"/>
    </source>
</evidence>
<evidence type="ECO:0000256" key="2">
    <source>
        <dbReference type="ARBA" id="ARBA00022692"/>
    </source>
</evidence>
<dbReference type="OrthoDB" id="4540492at2759"/>
<dbReference type="EMBL" id="OB670317">
    <property type="protein sequence ID" value="CAD7234893.1"/>
    <property type="molecule type" value="Genomic_DNA"/>
</dbReference>
<feature type="compositionally biased region" description="Basic and acidic residues" evidence="5">
    <location>
        <begin position="160"/>
        <end position="171"/>
    </location>
</feature>
<dbReference type="SUPFAM" id="SSF103473">
    <property type="entry name" value="MFS general substrate transporter"/>
    <property type="match status" value="1"/>
</dbReference>
<dbReference type="InterPro" id="IPR036259">
    <property type="entry name" value="MFS_trans_sf"/>
</dbReference>
<name>A0A7R8WTS9_9CRUS</name>
<dbReference type="InterPro" id="IPR045263">
    <property type="entry name" value="GLUT"/>
</dbReference>
<evidence type="ECO:0000256" key="3">
    <source>
        <dbReference type="ARBA" id="ARBA00022989"/>
    </source>
</evidence>
<proteinExistence type="predicted"/>
<keyword evidence="3 6" id="KW-1133">Transmembrane helix</keyword>
<dbReference type="GO" id="GO:0016020">
    <property type="term" value="C:membrane"/>
    <property type="evidence" value="ECO:0007669"/>
    <property type="project" value="UniProtKB-SubCell"/>
</dbReference>
<feature type="transmembrane region" description="Helical" evidence="6">
    <location>
        <begin position="51"/>
        <end position="71"/>
    </location>
</feature>
<dbReference type="InterPro" id="IPR020846">
    <property type="entry name" value="MFS_dom"/>
</dbReference>
<gene>
    <name evidence="7" type="ORF">CTOB1V02_LOCUS12709</name>
</gene>
<dbReference type="Pfam" id="PF00083">
    <property type="entry name" value="Sugar_tr"/>
    <property type="match status" value="1"/>
</dbReference>
<evidence type="ECO:0000256" key="6">
    <source>
        <dbReference type="SAM" id="Phobius"/>
    </source>
</evidence>
<dbReference type="InterPro" id="IPR003663">
    <property type="entry name" value="Sugar/inositol_transpt"/>
</dbReference>
<dbReference type="AlphaFoldDB" id="A0A7R8WTS9"/>
<feature type="transmembrane region" description="Helical" evidence="6">
    <location>
        <begin position="12"/>
        <end position="39"/>
    </location>
</feature>
<dbReference type="PANTHER" id="PTHR23503">
    <property type="entry name" value="SOLUTE CARRIER FAMILY 2"/>
    <property type="match status" value="1"/>
</dbReference>
<dbReference type="InterPro" id="IPR005828">
    <property type="entry name" value="MFS_sugar_transport-like"/>
</dbReference>
<evidence type="ECO:0000256" key="1">
    <source>
        <dbReference type="ARBA" id="ARBA00004141"/>
    </source>
</evidence>
<dbReference type="GO" id="GO:0015149">
    <property type="term" value="F:hexose transmembrane transporter activity"/>
    <property type="evidence" value="ECO:0007669"/>
    <property type="project" value="TreeGrafter"/>
</dbReference>
<evidence type="ECO:0000313" key="7">
    <source>
        <dbReference type="EMBL" id="CAD7234893.1"/>
    </source>
</evidence>
<feature type="region of interest" description="Disordered" evidence="5">
    <location>
        <begin position="151"/>
        <end position="282"/>
    </location>
</feature>
<accession>A0A7R8WTS9</accession>
<protein>
    <submittedName>
        <fullName evidence="7">Uncharacterized protein</fullName>
    </submittedName>
</protein>
<sequence>NVFFSFQQMISWVSYMSVVSTFAFVVFFALGPGSIPWLITAELFSQGPRPAAMSIAVLVNWLANFCVGLAFPQLQVLLDDYTFLPFSVLLAGFWIFTYYLVPETRGKTFEEISDLFRNRSSRPGGFISDYHRWLEENNAIKEAAIQEYLEQQQRQQQEQEADKLAGSRSLEDPNSCVHYSAPVPMQPYPGAPMGMRPLIPLGPDAEGSTSRSPSPSLNLPSYQRPSIVLRGDEAIYHPHPQSVTSGSLERGSSAYHPPPPIGTGSLERAPSSRPPSSVAQTA</sequence>
<organism evidence="7">
    <name type="scientific">Cyprideis torosa</name>
    <dbReference type="NCBI Taxonomy" id="163714"/>
    <lineage>
        <taxon>Eukaryota</taxon>
        <taxon>Metazoa</taxon>
        <taxon>Ecdysozoa</taxon>
        <taxon>Arthropoda</taxon>
        <taxon>Crustacea</taxon>
        <taxon>Oligostraca</taxon>
        <taxon>Ostracoda</taxon>
        <taxon>Podocopa</taxon>
        <taxon>Podocopida</taxon>
        <taxon>Cytherocopina</taxon>
        <taxon>Cytheroidea</taxon>
        <taxon>Cytherideidae</taxon>
        <taxon>Cyprideis</taxon>
    </lineage>
</organism>
<reference evidence="7" key="1">
    <citation type="submission" date="2020-11" db="EMBL/GenBank/DDBJ databases">
        <authorList>
            <person name="Tran Van P."/>
        </authorList>
    </citation>
    <scope>NUCLEOTIDE SEQUENCE</scope>
</reference>
<dbReference type="Gene3D" id="1.20.1250.20">
    <property type="entry name" value="MFS general substrate transporter like domains"/>
    <property type="match status" value="1"/>
</dbReference>